<dbReference type="NCBIfam" id="TIGR02092">
    <property type="entry name" value="glgD"/>
    <property type="match status" value="1"/>
</dbReference>
<evidence type="ECO:0000313" key="5">
    <source>
        <dbReference type="EMBL" id="MBC5736874.1"/>
    </source>
</evidence>
<dbReference type="SUPFAM" id="SSF51161">
    <property type="entry name" value="Trimeric LpxA-like enzymes"/>
    <property type="match status" value="1"/>
</dbReference>
<dbReference type="SUPFAM" id="SSF53448">
    <property type="entry name" value="Nucleotide-diphospho-sugar transferases"/>
    <property type="match status" value="1"/>
</dbReference>
<dbReference type="Gene3D" id="2.160.10.10">
    <property type="entry name" value="Hexapeptide repeat proteins"/>
    <property type="match status" value="1"/>
</dbReference>
<keyword evidence="2" id="KW-0320">Glycogen biosynthesis</keyword>
<dbReference type="GO" id="GO:0005978">
    <property type="term" value="P:glycogen biosynthetic process"/>
    <property type="evidence" value="ECO:0007669"/>
    <property type="project" value="UniProtKB-KW"/>
</dbReference>
<dbReference type="EC" id="2.7.7.27" evidence="5"/>
<evidence type="ECO:0000313" key="6">
    <source>
        <dbReference type="Proteomes" id="UP000607645"/>
    </source>
</evidence>
<dbReference type="Pfam" id="PF00483">
    <property type="entry name" value="NTP_transferase"/>
    <property type="match status" value="1"/>
</dbReference>
<protein>
    <submittedName>
        <fullName evidence="5">Glucose-1-phosphate adenylyltransferase subunit GlgD</fullName>
        <ecNumber evidence="5">2.7.7.27</ecNumber>
    </submittedName>
</protein>
<dbReference type="InterPro" id="IPR029044">
    <property type="entry name" value="Nucleotide-diphossugar_trans"/>
</dbReference>
<sequence>MMNKLHGIIFAYRSNADLRELTQNRNTCSVPYGGRYRIIDFMLSNYVNAGIADVGVIVHANYQSLLDHVGSGKDWDLSRKHGGLRILPPFGYANKQRGGVCRGRMDALEGVYSYLKNIRQEHVVLAGGDLAVNLPLRDIYAQHIASGADITAVCTRAPKGDPKSSVYFSLGADGRVADVSVHPFSPTGCESLEVYILSKSLLLSLVDHCAAHNIPSFSQGVLLSMVHSLKIMPYVYDGYAARLQSVASYYARSMELLDPKVRDALFVPERPIKTKDQSNPSTYYGSEGETERSLVADGCIIEGSVKNSILFRGVRVEAGAKVENCILMQGTAVQAGAVLKYTITDKNVRVNPGRMLMGHETYPLAIAKGEIV</sequence>
<dbReference type="InterPro" id="IPR011832">
    <property type="entry name" value="GlgDAde_trans"/>
</dbReference>
<evidence type="ECO:0000259" key="3">
    <source>
        <dbReference type="Pfam" id="PF00483"/>
    </source>
</evidence>
<dbReference type="CDD" id="cd02508">
    <property type="entry name" value="ADP_Glucose_PP"/>
    <property type="match status" value="1"/>
</dbReference>
<dbReference type="PANTHER" id="PTHR43523:SF6">
    <property type="entry name" value="GLYCOGEN BIOSYNTHESIS PROTEIN GLGD"/>
    <property type="match status" value="1"/>
</dbReference>
<dbReference type="InterPro" id="IPR011831">
    <property type="entry name" value="ADP-Glc_PPase"/>
</dbReference>
<dbReference type="RefSeq" id="WP_186918925.1">
    <property type="nucleotide sequence ID" value="NZ_JACOPQ010000005.1"/>
</dbReference>
<dbReference type="CDD" id="cd04651">
    <property type="entry name" value="LbH_G1P_AT_C"/>
    <property type="match status" value="1"/>
</dbReference>
<gene>
    <name evidence="5" type="primary">glgD</name>
    <name evidence="5" type="ORF">H8S62_07590</name>
</gene>
<accession>A0A8J6JL84</accession>
<dbReference type="Pfam" id="PF24894">
    <property type="entry name" value="Hexapep_GlmU"/>
    <property type="match status" value="1"/>
</dbReference>
<dbReference type="EMBL" id="JACOPQ010000005">
    <property type="protein sequence ID" value="MBC5736874.1"/>
    <property type="molecule type" value="Genomic_DNA"/>
</dbReference>
<dbReference type="Proteomes" id="UP000607645">
    <property type="component" value="Unassembled WGS sequence"/>
</dbReference>
<dbReference type="InterPro" id="IPR005835">
    <property type="entry name" value="NTP_transferase_dom"/>
</dbReference>
<dbReference type="PANTHER" id="PTHR43523">
    <property type="entry name" value="GLUCOSE-1-PHOSPHATE ADENYLYLTRANSFERASE-RELATED"/>
    <property type="match status" value="1"/>
</dbReference>
<organism evidence="5 6">
    <name type="scientific">Lawsonibacter faecis</name>
    <dbReference type="NCBI Taxonomy" id="2763052"/>
    <lineage>
        <taxon>Bacteria</taxon>
        <taxon>Bacillati</taxon>
        <taxon>Bacillota</taxon>
        <taxon>Clostridia</taxon>
        <taxon>Eubacteriales</taxon>
        <taxon>Oscillospiraceae</taxon>
        <taxon>Lawsonibacter</taxon>
    </lineage>
</organism>
<feature type="domain" description="Nucleotidyl transferase" evidence="3">
    <location>
        <begin position="18"/>
        <end position="187"/>
    </location>
</feature>
<dbReference type="AlphaFoldDB" id="A0A8J6JL84"/>
<name>A0A8J6JL84_9FIRM</name>
<comment type="similarity">
    <text evidence="1">Belongs to the bacterial/plant glucose-1-phosphate adenylyltransferase family.</text>
</comment>
<keyword evidence="5" id="KW-0548">Nucleotidyltransferase</keyword>
<keyword evidence="6" id="KW-1185">Reference proteome</keyword>
<evidence type="ECO:0000259" key="4">
    <source>
        <dbReference type="Pfam" id="PF24894"/>
    </source>
</evidence>
<proteinExistence type="inferred from homology"/>
<feature type="domain" description="Glucose-1-phosphate adenylyltransferase/Bifunctional protein GlmU-like C-terminal hexapeptide" evidence="4">
    <location>
        <begin position="285"/>
        <end position="354"/>
    </location>
</feature>
<dbReference type="InterPro" id="IPR056818">
    <property type="entry name" value="GlmU/GlgC-like_hexapep"/>
</dbReference>
<evidence type="ECO:0000256" key="2">
    <source>
        <dbReference type="ARBA" id="ARBA00023056"/>
    </source>
</evidence>
<reference evidence="5" key="1">
    <citation type="submission" date="2020-08" db="EMBL/GenBank/DDBJ databases">
        <title>Genome public.</title>
        <authorList>
            <person name="Liu C."/>
            <person name="Sun Q."/>
        </authorList>
    </citation>
    <scope>NUCLEOTIDE SEQUENCE</scope>
    <source>
        <strain evidence="5">NSJ-52</strain>
    </source>
</reference>
<comment type="caution">
    <text evidence="5">The sequence shown here is derived from an EMBL/GenBank/DDBJ whole genome shotgun (WGS) entry which is preliminary data.</text>
</comment>
<dbReference type="InterPro" id="IPR011004">
    <property type="entry name" value="Trimer_LpxA-like_sf"/>
</dbReference>
<dbReference type="Gene3D" id="3.90.550.10">
    <property type="entry name" value="Spore Coat Polysaccharide Biosynthesis Protein SpsA, Chain A"/>
    <property type="match status" value="1"/>
</dbReference>
<evidence type="ECO:0000256" key="1">
    <source>
        <dbReference type="ARBA" id="ARBA00010443"/>
    </source>
</evidence>
<keyword evidence="5" id="KW-0808">Transferase</keyword>
<dbReference type="GO" id="GO:0008878">
    <property type="term" value="F:glucose-1-phosphate adenylyltransferase activity"/>
    <property type="evidence" value="ECO:0007669"/>
    <property type="project" value="UniProtKB-EC"/>
</dbReference>